<evidence type="ECO:0000313" key="3">
    <source>
        <dbReference type="Proteomes" id="UP001358586"/>
    </source>
</evidence>
<feature type="compositionally biased region" description="Acidic residues" evidence="1">
    <location>
        <begin position="62"/>
        <end position="71"/>
    </location>
</feature>
<keyword evidence="3" id="KW-1185">Reference proteome</keyword>
<organism evidence="2 3">
    <name type="scientific">Gossypium arboreum</name>
    <name type="common">Tree cotton</name>
    <name type="synonym">Gossypium nanking</name>
    <dbReference type="NCBI Taxonomy" id="29729"/>
    <lineage>
        <taxon>Eukaryota</taxon>
        <taxon>Viridiplantae</taxon>
        <taxon>Streptophyta</taxon>
        <taxon>Embryophyta</taxon>
        <taxon>Tracheophyta</taxon>
        <taxon>Spermatophyta</taxon>
        <taxon>Magnoliopsida</taxon>
        <taxon>eudicotyledons</taxon>
        <taxon>Gunneridae</taxon>
        <taxon>Pentapetalae</taxon>
        <taxon>rosids</taxon>
        <taxon>malvids</taxon>
        <taxon>Malvales</taxon>
        <taxon>Malvaceae</taxon>
        <taxon>Malvoideae</taxon>
        <taxon>Gossypium</taxon>
    </lineage>
</organism>
<name>A0ABR0MUM2_GOSAR</name>
<feature type="compositionally biased region" description="Basic and acidic residues" evidence="1">
    <location>
        <begin position="8"/>
        <end position="23"/>
    </location>
</feature>
<feature type="region of interest" description="Disordered" evidence="1">
    <location>
        <begin position="1"/>
        <end position="23"/>
    </location>
</feature>
<dbReference type="EMBL" id="JARKNE010000012">
    <property type="protein sequence ID" value="KAK5777065.1"/>
    <property type="molecule type" value="Genomic_DNA"/>
</dbReference>
<reference evidence="2 3" key="1">
    <citation type="submission" date="2023-03" db="EMBL/GenBank/DDBJ databases">
        <title>WGS of Gossypium arboreum.</title>
        <authorList>
            <person name="Yu D."/>
        </authorList>
    </citation>
    <scope>NUCLEOTIDE SEQUENCE [LARGE SCALE GENOMIC DNA]</scope>
    <source>
        <tissue evidence="2">Leaf</tissue>
    </source>
</reference>
<accession>A0ABR0MUM2</accession>
<gene>
    <name evidence="2" type="ORF">PVK06_045030</name>
</gene>
<feature type="region of interest" description="Disordered" evidence="1">
    <location>
        <begin position="51"/>
        <end position="71"/>
    </location>
</feature>
<proteinExistence type="predicted"/>
<comment type="caution">
    <text evidence="2">The sequence shown here is derived from an EMBL/GenBank/DDBJ whole genome shotgun (WGS) entry which is preliminary data.</text>
</comment>
<evidence type="ECO:0000313" key="2">
    <source>
        <dbReference type="EMBL" id="KAK5777065.1"/>
    </source>
</evidence>
<dbReference type="Proteomes" id="UP001358586">
    <property type="component" value="Chromosome 12"/>
</dbReference>
<evidence type="ECO:0000256" key="1">
    <source>
        <dbReference type="SAM" id="MobiDB-lite"/>
    </source>
</evidence>
<protein>
    <submittedName>
        <fullName evidence="2">Uncharacterized protein</fullName>
    </submittedName>
</protein>
<sequence>METSSDSFNKDGKGEDCQNKEANSDVVMAVELDLDSLLSWKEGLLGESSRVLRGKNSSSGIEDNDDFTFME</sequence>